<accession>A0A9Q1IUQ0</accession>
<dbReference type="Proteomes" id="UP001152622">
    <property type="component" value="Chromosome 7"/>
</dbReference>
<comment type="caution">
    <text evidence="1">The sequence shown here is derived from an EMBL/GenBank/DDBJ whole genome shotgun (WGS) entry which is preliminary data.</text>
</comment>
<evidence type="ECO:0000313" key="2">
    <source>
        <dbReference type="Proteomes" id="UP001152622"/>
    </source>
</evidence>
<proteinExistence type="predicted"/>
<dbReference type="OrthoDB" id="18853at2759"/>
<gene>
    <name evidence="1" type="ORF">SKAU_G00207600</name>
</gene>
<reference evidence="1" key="1">
    <citation type="journal article" date="2023" name="Science">
        <title>Genome structures resolve the early diversification of teleost fishes.</title>
        <authorList>
            <person name="Parey E."/>
            <person name="Louis A."/>
            <person name="Montfort J."/>
            <person name="Bouchez O."/>
            <person name="Roques C."/>
            <person name="Iampietro C."/>
            <person name="Lluch J."/>
            <person name="Castinel A."/>
            <person name="Donnadieu C."/>
            <person name="Desvignes T."/>
            <person name="Floi Bucao C."/>
            <person name="Jouanno E."/>
            <person name="Wen M."/>
            <person name="Mejri S."/>
            <person name="Dirks R."/>
            <person name="Jansen H."/>
            <person name="Henkel C."/>
            <person name="Chen W.J."/>
            <person name="Zahm M."/>
            <person name="Cabau C."/>
            <person name="Klopp C."/>
            <person name="Thompson A.W."/>
            <person name="Robinson-Rechavi M."/>
            <person name="Braasch I."/>
            <person name="Lecointre G."/>
            <person name="Bobe J."/>
            <person name="Postlethwait J.H."/>
            <person name="Berthelot C."/>
            <person name="Roest Crollius H."/>
            <person name="Guiguen Y."/>
        </authorList>
    </citation>
    <scope>NUCLEOTIDE SEQUENCE</scope>
    <source>
        <strain evidence="1">WJC10195</strain>
    </source>
</reference>
<keyword evidence="2" id="KW-1185">Reference proteome</keyword>
<dbReference type="EMBL" id="JAINUF010000007">
    <property type="protein sequence ID" value="KAJ8353193.1"/>
    <property type="molecule type" value="Genomic_DNA"/>
</dbReference>
<dbReference type="AlphaFoldDB" id="A0A9Q1IUQ0"/>
<sequence>MENQVWEDVSIEEMIEKLHKDCQEEMAVVLENRRKLERVGSCLAQVNQEGVNQEGVASETQLHTKGTDESWQHLLDLNGAR</sequence>
<protein>
    <submittedName>
        <fullName evidence="1">Uncharacterized protein</fullName>
    </submittedName>
</protein>
<evidence type="ECO:0000313" key="1">
    <source>
        <dbReference type="EMBL" id="KAJ8353193.1"/>
    </source>
</evidence>
<name>A0A9Q1IUQ0_SYNKA</name>
<organism evidence="1 2">
    <name type="scientific">Synaphobranchus kaupii</name>
    <name type="common">Kaup's arrowtooth eel</name>
    <dbReference type="NCBI Taxonomy" id="118154"/>
    <lineage>
        <taxon>Eukaryota</taxon>
        <taxon>Metazoa</taxon>
        <taxon>Chordata</taxon>
        <taxon>Craniata</taxon>
        <taxon>Vertebrata</taxon>
        <taxon>Euteleostomi</taxon>
        <taxon>Actinopterygii</taxon>
        <taxon>Neopterygii</taxon>
        <taxon>Teleostei</taxon>
        <taxon>Anguilliformes</taxon>
        <taxon>Synaphobranchidae</taxon>
        <taxon>Synaphobranchus</taxon>
    </lineage>
</organism>